<keyword evidence="2" id="KW-0813">Transport</keyword>
<feature type="region of interest" description="Disordered" evidence="9">
    <location>
        <begin position="732"/>
        <end position="780"/>
    </location>
</feature>
<dbReference type="Proteomes" id="UP000799640">
    <property type="component" value="Unassembled WGS sequence"/>
</dbReference>
<dbReference type="PANTHER" id="PTHR30540">
    <property type="entry name" value="OSMOTIC STRESS POTASSIUM TRANSPORTER"/>
    <property type="match status" value="1"/>
</dbReference>
<dbReference type="GO" id="GO:0015079">
    <property type="term" value="F:potassium ion transmembrane transporter activity"/>
    <property type="evidence" value="ECO:0007669"/>
    <property type="project" value="InterPro"/>
</dbReference>
<name>A0A6G1I9X1_9PEZI</name>
<keyword evidence="4 10" id="KW-0812">Transmembrane</keyword>
<evidence type="ECO:0000313" key="13">
    <source>
        <dbReference type="EMBL" id="KAF2404991.1"/>
    </source>
</evidence>
<dbReference type="InterPro" id="IPR053952">
    <property type="entry name" value="K_trans_C"/>
</dbReference>
<keyword evidence="3" id="KW-0633">Potassium transport</keyword>
<feature type="domain" description="K+ potassium transporter C-terminal" evidence="12">
    <location>
        <begin position="589"/>
        <end position="854"/>
    </location>
</feature>
<feature type="region of interest" description="Disordered" evidence="9">
    <location>
        <begin position="41"/>
        <end position="60"/>
    </location>
</feature>
<dbReference type="NCBIfam" id="TIGR00794">
    <property type="entry name" value="kup"/>
    <property type="match status" value="1"/>
</dbReference>
<sequence length="854" mass="95039">MDDEIETRNEHIKIVDAAKVTTGRKLGPDFSRLTLRKTLSRDRESRGDTESAYEDNFDTPREGDFRRKQEYKGWPLLLLAYQSAGVIYGDIGTSPLYVFSSTFNENPPYEDLVGALSMIIWTLTIIVTIKYVTIVLNADNEGQGGTFAMYTLLTRFSHIGTSQDPSKEYMIKIERFSSNDMRPPNKSVRSFLERRSMARRFLSVVAVFGVSLIMSDGVITPAQSILGAVQGLRVVKPELATSTVIAITCALLVVLFAIQPIGVSKIGGAFAPIIIVWLLFNFSFGVFNLVKHDHSVLRAFSPYFAGLYFVRNKSKAWRSLGGILLSFTGVEALFADLGAFSKRAIQISWCCLAYPCILMAYIGQAAYISRNPSAYSNPFFNAVPHGLFWPAFIVSILASIVASQALITSTFQLLFQVINTSYFPPISFRYTSRTHHSQVFIPMANWLLMIGTIVVTAVFKDTTKLGNAYGVCVILDTVITTTFVSLVALIAWRIKWYFVLPLWLILSTFEGLYLTSALTKVPDGAWFTIGLAVILASIFCLWRYGKEQQWKIERNSRLTRLSRLLSQSPSGGLHLTARYGGGSITPMKGFGIFFDKTGGEAVPVVYQEFLSKFEAQPQVQVFLHLKALTIPHVAPEDRYAVTRTNLPHCYRMIVRYGYGESPLTHHLGRIVYDEVRRYILANFAPRAAPLPGRVIDVEKRDENQSGVHEPVDDRLGECNRDGEVLVGLPVEAEHESQGERDSKSDPPASLSASQPASRSDAPDGFRTALPAGRDQAGFPAGDAGPRLAALDAAYRAQTVYIVGKPHFQLSRAYNLLKRGLLWGFLWIRESTAERVTTMGISVDKLVECGFIREI</sequence>
<keyword evidence="8 10" id="KW-0472">Membrane</keyword>
<dbReference type="Pfam" id="PF22776">
    <property type="entry name" value="K_trans_C"/>
    <property type="match status" value="1"/>
</dbReference>
<feature type="transmembrane region" description="Helical" evidence="10">
    <location>
        <begin position="270"/>
        <end position="290"/>
    </location>
</feature>
<comment type="subcellular location">
    <subcellularLocation>
        <location evidence="1">Membrane</location>
        <topology evidence="1">Multi-pass membrane protein</topology>
    </subcellularLocation>
</comment>
<feature type="compositionally biased region" description="Low complexity" evidence="9">
    <location>
        <begin position="745"/>
        <end position="759"/>
    </location>
</feature>
<feature type="transmembrane region" description="Helical" evidence="10">
    <location>
        <begin position="465"/>
        <end position="489"/>
    </location>
</feature>
<evidence type="ECO:0000256" key="6">
    <source>
        <dbReference type="ARBA" id="ARBA00022989"/>
    </source>
</evidence>
<feature type="transmembrane region" description="Helical" evidence="10">
    <location>
        <begin position="112"/>
        <end position="132"/>
    </location>
</feature>
<evidence type="ECO:0000256" key="10">
    <source>
        <dbReference type="SAM" id="Phobius"/>
    </source>
</evidence>
<feature type="transmembrane region" description="Helical" evidence="10">
    <location>
        <begin position="439"/>
        <end position="459"/>
    </location>
</feature>
<evidence type="ECO:0000259" key="11">
    <source>
        <dbReference type="Pfam" id="PF02705"/>
    </source>
</evidence>
<feature type="transmembrane region" description="Helical" evidence="10">
    <location>
        <begin position="76"/>
        <end position="100"/>
    </location>
</feature>
<evidence type="ECO:0000256" key="1">
    <source>
        <dbReference type="ARBA" id="ARBA00004141"/>
    </source>
</evidence>
<dbReference type="GO" id="GO:0016020">
    <property type="term" value="C:membrane"/>
    <property type="evidence" value="ECO:0007669"/>
    <property type="project" value="UniProtKB-SubCell"/>
</dbReference>
<evidence type="ECO:0000256" key="2">
    <source>
        <dbReference type="ARBA" id="ARBA00022448"/>
    </source>
</evidence>
<feature type="region of interest" description="Disordered" evidence="9">
    <location>
        <begin position="699"/>
        <end position="718"/>
    </location>
</feature>
<evidence type="ECO:0000313" key="14">
    <source>
        <dbReference type="Proteomes" id="UP000799640"/>
    </source>
</evidence>
<evidence type="ECO:0000256" key="7">
    <source>
        <dbReference type="ARBA" id="ARBA00023065"/>
    </source>
</evidence>
<dbReference type="EMBL" id="ML996687">
    <property type="protein sequence ID" value="KAF2404991.1"/>
    <property type="molecule type" value="Genomic_DNA"/>
</dbReference>
<dbReference type="InterPro" id="IPR053951">
    <property type="entry name" value="K_trans_N"/>
</dbReference>
<accession>A0A6G1I9X1</accession>
<dbReference type="InterPro" id="IPR003855">
    <property type="entry name" value="K+_transporter"/>
</dbReference>
<evidence type="ECO:0000256" key="5">
    <source>
        <dbReference type="ARBA" id="ARBA00022958"/>
    </source>
</evidence>
<feature type="transmembrane region" description="Helical" evidence="10">
    <location>
        <begin position="524"/>
        <end position="544"/>
    </location>
</feature>
<keyword evidence="5" id="KW-0630">Potassium</keyword>
<feature type="transmembrane region" description="Helical" evidence="10">
    <location>
        <begin position="347"/>
        <end position="367"/>
    </location>
</feature>
<organism evidence="13 14">
    <name type="scientific">Trichodelitschia bisporula</name>
    <dbReference type="NCBI Taxonomy" id="703511"/>
    <lineage>
        <taxon>Eukaryota</taxon>
        <taxon>Fungi</taxon>
        <taxon>Dikarya</taxon>
        <taxon>Ascomycota</taxon>
        <taxon>Pezizomycotina</taxon>
        <taxon>Dothideomycetes</taxon>
        <taxon>Dothideomycetes incertae sedis</taxon>
        <taxon>Phaeotrichales</taxon>
        <taxon>Phaeotrichaceae</taxon>
        <taxon>Trichodelitschia</taxon>
    </lineage>
</organism>
<keyword evidence="6 10" id="KW-1133">Transmembrane helix</keyword>
<dbReference type="Pfam" id="PF02705">
    <property type="entry name" value="K_trans"/>
    <property type="match status" value="1"/>
</dbReference>
<feature type="domain" description="K+ potassium transporter integral membrane" evidence="11">
    <location>
        <begin position="79"/>
        <end position="558"/>
    </location>
</feature>
<keyword evidence="14" id="KW-1185">Reference proteome</keyword>
<feature type="transmembrane region" description="Helical" evidence="10">
    <location>
        <begin position="387"/>
        <end position="418"/>
    </location>
</feature>
<evidence type="ECO:0000256" key="9">
    <source>
        <dbReference type="SAM" id="MobiDB-lite"/>
    </source>
</evidence>
<feature type="compositionally biased region" description="Basic and acidic residues" evidence="9">
    <location>
        <begin position="732"/>
        <end position="744"/>
    </location>
</feature>
<dbReference type="AlphaFoldDB" id="A0A6G1I9X1"/>
<evidence type="ECO:0000256" key="8">
    <source>
        <dbReference type="ARBA" id="ARBA00023136"/>
    </source>
</evidence>
<evidence type="ECO:0000259" key="12">
    <source>
        <dbReference type="Pfam" id="PF22776"/>
    </source>
</evidence>
<reference evidence="13" key="1">
    <citation type="journal article" date="2020" name="Stud. Mycol.">
        <title>101 Dothideomycetes genomes: a test case for predicting lifestyles and emergence of pathogens.</title>
        <authorList>
            <person name="Haridas S."/>
            <person name="Albert R."/>
            <person name="Binder M."/>
            <person name="Bloem J."/>
            <person name="Labutti K."/>
            <person name="Salamov A."/>
            <person name="Andreopoulos B."/>
            <person name="Baker S."/>
            <person name="Barry K."/>
            <person name="Bills G."/>
            <person name="Bluhm B."/>
            <person name="Cannon C."/>
            <person name="Castanera R."/>
            <person name="Culley D."/>
            <person name="Daum C."/>
            <person name="Ezra D."/>
            <person name="Gonzalez J."/>
            <person name="Henrissat B."/>
            <person name="Kuo A."/>
            <person name="Liang C."/>
            <person name="Lipzen A."/>
            <person name="Lutzoni F."/>
            <person name="Magnuson J."/>
            <person name="Mondo S."/>
            <person name="Nolan M."/>
            <person name="Ohm R."/>
            <person name="Pangilinan J."/>
            <person name="Park H.-J."/>
            <person name="Ramirez L."/>
            <person name="Alfaro M."/>
            <person name="Sun H."/>
            <person name="Tritt A."/>
            <person name="Yoshinaga Y."/>
            <person name="Zwiers L.-H."/>
            <person name="Turgeon B."/>
            <person name="Goodwin S."/>
            <person name="Spatafora J."/>
            <person name="Crous P."/>
            <person name="Grigoriev I."/>
        </authorList>
    </citation>
    <scope>NUCLEOTIDE SEQUENCE</scope>
    <source>
        <strain evidence="13">CBS 262.69</strain>
    </source>
</reference>
<gene>
    <name evidence="13" type="ORF">EJ06DRAFT_552453</name>
</gene>
<feature type="transmembrane region" description="Helical" evidence="10">
    <location>
        <begin position="316"/>
        <end position="335"/>
    </location>
</feature>
<evidence type="ECO:0000256" key="4">
    <source>
        <dbReference type="ARBA" id="ARBA00022692"/>
    </source>
</evidence>
<dbReference type="PANTHER" id="PTHR30540:SF83">
    <property type="entry name" value="K+ POTASSIUM TRANSPORTER"/>
    <property type="match status" value="1"/>
</dbReference>
<feature type="transmembrane region" description="Helical" evidence="10">
    <location>
        <begin position="239"/>
        <end position="258"/>
    </location>
</feature>
<dbReference type="OrthoDB" id="504708at2759"/>
<feature type="transmembrane region" description="Helical" evidence="10">
    <location>
        <begin position="201"/>
        <end position="219"/>
    </location>
</feature>
<proteinExistence type="predicted"/>
<evidence type="ECO:0000256" key="3">
    <source>
        <dbReference type="ARBA" id="ARBA00022538"/>
    </source>
</evidence>
<protein>
    <submittedName>
        <fullName evidence="13">Potassium transporter</fullName>
    </submittedName>
</protein>
<keyword evidence="7" id="KW-0406">Ion transport</keyword>
<feature type="transmembrane region" description="Helical" evidence="10">
    <location>
        <begin position="496"/>
        <end position="518"/>
    </location>
</feature>